<proteinExistence type="predicted"/>
<protein>
    <submittedName>
        <fullName evidence="1">Uncharacterized protein</fullName>
    </submittedName>
</protein>
<name>A0A7T8GKQ6_CALRO</name>
<dbReference type="EMBL" id="CP045910">
    <property type="protein sequence ID" value="QQP31416.1"/>
    <property type="molecule type" value="Genomic_DNA"/>
</dbReference>
<evidence type="ECO:0000313" key="2">
    <source>
        <dbReference type="Proteomes" id="UP000595437"/>
    </source>
</evidence>
<gene>
    <name evidence="1" type="ORF">FKW44_025019</name>
</gene>
<dbReference type="Proteomes" id="UP000595437">
    <property type="component" value="Chromosome 21"/>
</dbReference>
<organism evidence="1 2">
    <name type="scientific">Caligus rogercresseyi</name>
    <name type="common">Sea louse</name>
    <dbReference type="NCBI Taxonomy" id="217165"/>
    <lineage>
        <taxon>Eukaryota</taxon>
        <taxon>Metazoa</taxon>
        <taxon>Ecdysozoa</taxon>
        <taxon>Arthropoda</taxon>
        <taxon>Crustacea</taxon>
        <taxon>Multicrustacea</taxon>
        <taxon>Hexanauplia</taxon>
        <taxon>Copepoda</taxon>
        <taxon>Siphonostomatoida</taxon>
        <taxon>Caligidae</taxon>
        <taxon>Caligus</taxon>
    </lineage>
</organism>
<accession>A0A7T8GKQ6</accession>
<reference evidence="2" key="1">
    <citation type="submission" date="2021-01" db="EMBL/GenBank/DDBJ databases">
        <title>Caligus Genome Assembly.</title>
        <authorList>
            <person name="Gallardo-Escarate C."/>
        </authorList>
    </citation>
    <scope>NUCLEOTIDE SEQUENCE [LARGE SCALE GENOMIC DNA]</scope>
</reference>
<keyword evidence="2" id="KW-1185">Reference proteome</keyword>
<evidence type="ECO:0000313" key="1">
    <source>
        <dbReference type="EMBL" id="QQP31416.1"/>
    </source>
</evidence>
<dbReference type="AlphaFoldDB" id="A0A7T8GKQ6"/>
<sequence length="67" mass="7585">MTYTEVLIHSLGDQLLAHSMVLSNLDKEVPGNALMDFSRHAKKRGVQILSLLMLWALRQTFPSAPRH</sequence>